<dbReference type="Gene3D" id="3.40.50.2000">
    <property type="entry name" value="Glycogen Phosphorylase B"/>
    <property type="match status" value="1"/>
</dbReference>
<keyword evidence="2" id="KW-1185">Reference proteome</keyword>
<evidence type="ECO:0000313" key="2">
    <source>
        <dbReference type="Proteomes" id="UP000664288"/>
    </source>
</evidence>
<evidence type="ECO:0000313" key="1">
    <source>
        <dbReference type="EMBL" id="MBO0906160.1"/>
    </source>
</evidence>
<name>A0ABS3JAJ4_9HYPH</name>
<dbReference type="Proteomes" id="UP000664288">
    <property type="component" value="Unassembled WGS sequence"/>
</dbReference>
<sequence length="99" mass="11354">MGIRNRKKPGVKTQLSCKIETLPKPKSQTLSSRQRYFTDDDPATWADHVSRLLEDDALWTKLSTNGRDFVAEHFSVQRGQELMRKAFHGSAPVWGQIVR</sequence>
<accession>A0ABS3JAJ4</accession>
<protein>
    <submittedName>
        <fullName evidence="1">Uncharacterized protein</fullName>
    </submittedName>
</protein>
<gene>
    <name evidence="1" type="ORF">J1C47_21125</name>
</gene>
<dbReference type="SUPFAM" id="SSF53756">
    <property type="entry name" value="UDP-Glycosyltransferase/glycogen phosphorylase"/>
    <property type="match status" value="1"/>
</dbReference>
<organism evidence="1 2">
    <name type="scientific">Jiella sonneratiae</name>
    <dbReference type="NCBI Taxonomy" id="2816856"/>
    <lineage>
        <taxon>Bacteria</taxon>
        <taxon>Pseudomonadati</taxon>
        <taxon>Pseudomonadota</taxon>
        <taxon>Alphaproteobacteria</taxon>
        <taxon>Hyphomicrobiales</taxon>
        <taxon>Aurantimonadaceae</taxon>
        <taxon>Jiella</taxon>
    </lineage>
</organism>
<comment type="caution">
    <text evidence="1">The sequence shown here is derived from an EMBL/GenBank/DDBJ whole genome shotgun (WGS) entry which is preliminary data.</text>
</comment>
<reference evidence="1 2" key="1">
    <citation type="submission" date="2021-03" db="EMBL/GenBank/DDBJ databases">
        <title>Whole genome sequence of Jiella sp. MQZ13P-4.</title>
        <authorList>
            <person name="Tuo L."/>
        </authorList>
    </citation>
    <scope>NUCLEOTIDE SEQUENCE [LARGE SCALE GENOMIC DNA]</scope>
    <source>
        <strain evidence="1 2">MQZ13P-4</strain>
    </source>
</reference>
<dbReference type="RefSeq" id="WP_207352794.1">
    <property type="nucleotide sequence ID" value="NZ_JAFMPY010000033.1"/>
</dbReference>
<proteinExistence type="predicted"/>
<dbReference type="EMBL" id="JAFMPY010000033">
    <property type="protein sequence ID" value="MBO0906160.1"/>
    <property type="molecule type" value="Genomic_DNA"/>
</dbReference>